<feature type="domain" description="DUF1559" evidence="2">
    <location>
        <begin position="38"/>
        <end position="82"/>
    </location>
</feature>
<comment type="caution">
    <text evidence="3">The sequence shown here is derived from an EMBL/GenBank/DDBJ whole genome shotgun (WGS) entry which is preliminary data.</text>
</comment>
<dbReference type="OrthoDB" id="258730at2"/>
<dbReference type="RefSeq" id="WP_007418719.1">
    <property type="nucleotide sequence ID" value="NZ_ABOX02000078.1"/>
</dbReference>
<sequence precursor="true">MKPIHSKRARGGFTLIELLVVIAIIAILAGLLLPALAKAKEKAQRTACINNNKQLGLAVQMYANDNRDYLPYPNWGGVYQGWLYKPMGGLPPTIPVLSPVLAYQDGLLWPFINNINVYKCPTDKTNTAAYAQRADKLSTYTMAGVVCGWGSLSPSTYKLASLRQDAFLMWEPDEQLYYQVNGTYGAYNDAGNEPDKGCGLGRSHIKGGVILGMSGQVLFLKFETFNAALNEKPGPLWCNPASPTGER</sequence>
<gene>
    <name evidence="3" type="ORF">Cflav_PD0282</name>
</gene>
<dbReference type="EMBL" id="ABOX02000078">
    <property type="protein sequence ID" value="EEF57236.1"/>
    <property type="molecule type" value="Genomic_DNA"/>
</dbReference>
<evidence type="ECO:0000256" key="1">
    <source>
        <dbReference type="ARBA" id="ARBA00022481"/>
    </source>
</evidence>
<dbReference type="PROSITE" id="PS00409">
    <property type="entry name" value="PROKAR_NTER_METHYL"/>
    <property type="match status" value="1"/>
</dbReference>
<evidence type="ECO:0000313" key="4">
    <source>
        <dbReference type="Proteomes" id="UP000003688"/>
    </source>
</evidence>
<accession>B9XSD6</accession>
<evidence type="ECO:0000259" key="2">
    <source>
        <dbReference type="Pfam" id="PF07596"/>
    </source>
</evidence>
<protein>
    <submittedName>
        <fullName evidence="3">Type II secretory pathway pseudopilin PulG-like protein</fullName>
    </submittedName>
</protein>
<dbReference type="NCBIfam" id="TIGR02532">
    <property type="entry name" value="IV_pilin_GFxxxE"/>
    <property type="match status" value="1"/>
</dbReference>
<dbReference type="SUPFAM" id="SSF54523">
    <property type="entry name" value="Pili subunits"/>
    <property type="match status" value="1"/>
</dbReference>
<dbReference type="InterPro" id="IPR045584">
    <property type="entry name" value="Pilin-like"/>
</dbReference>
<dbReference type="AlphaFoldDB" id="B9XSD6"/>
<dbReference type="STRING" id="320771.Cflav_PD0282"/>
<dbReference type="GO" id="GO:0015627">
    <property type="term" value="C:type II protein secretion system complex"/>
    <property type="evidence" value="ECO:0007669"/>
    <property type="project" value="InterPro"/>
</dbReference>
<organism evidence="3 4">
    <name type="scientific">Pedosphaera parvula (strain Ellin514)</name>
    <dbReference type="NCBI Taxonomy" id="320771"/>
    <lineage>
        <taxon>Bacteria</taxon>
        <taxon>Pseudomonadati</taxon>
        <taxon>Verrucomicrobiota</taxon>
        <taxon>Pedosphaerae</taxon>
        <taxon>Pedosphaerales</taxon>
        <taxon>Pedosphaeraceae</taxon>
        <taxon>Pedosphaera</taxon>
    </lineage>
</organism>
<name>B9XSD6_PEDPL</name>
<dbReference type="Pfam" id="PF07963">
    <property type="entry name" value="N_methyl"/>
    <property type="match status" value="1"/>
</dbReference>
<dbReference type="PANTHER" id="PTHR30093">
    <property type="entry name" value="GENERAL SECRETION PATHWAY PROTEIN G"/>
    <property type="match status" value="1"/>
</dbReference>
<reference evidence="3 4" key="1">
    <citation type="journal article" date="2011" name="J. Bacteriol.">
        <title>Genome sequence of 'Pedosphaera parvula' Ellin514, an aerobic Verrucomicrobial isolate from pasture soil.</title>
        <authorList>
            <person name="Kant R."/>
            <person name="van Passel M.W."/>
            <person name="Sangwan P."/>
            <person name="Palva A."/>
            <person name="Lucas S."/>
            <person name="Copeland A."/>
            <person name="Lapidus A."/>
            <person name="Glavina Del Rio T."/>
            <person name="Dalin E."/>
            <person name="Tice H."/>
            <person name="Bruce D."/>
            <person name="Goodwin L."/>
            <person name="Pitluck S."/>
            <person name="Chertkov O."/>
            <person name="Larimer F.W."/>
            <person name="Land M.L."/>
            <person name="Hauser L."/>
            <person name="Brettin T.S."/>
            <person name="Detter J.C."/>
            <person name="Han S."/>
            <person name="de Vos W.M."/>
            <person name="Janssen P.H."/>
            <person name="Smidt H."/>
        </authorList>
    </citation>
    <scope>NUCLEOTIDE SEQUENCE [LARGE SCALE GENOMIC DNA]</scope>
    <source>
        <strain evidence="3 4">Ellin514</strain>
    </source>
</reference>
<dbReference type="Gene3D" id="3.30.700.10">
    <property type="entry name" value="Glycoprotein, Type 4 Pilin"/>
    <property type="match status" value="1"/>
</dbReference>
<dbReference type="PRINTS" id="PR00813">
    <property type="entry name" value="BCTERIALGSPG"/>
</dbReference>
<dbReference type="GO" id="GO:0015628">
    <property type="term" value="P:protein secretion by the type II secretion system"/>
    <property type="evidence" value="ECO:0007669"/>
    <property type="project" value="InterPro"/>
</dbReference>
<keyword evidence="4" id="KW-1185">Reference proteome</keyword>
<dbReference type="PANTHER" id="PTHR30093:SF2">
    <property type="entry name" value="TYPE II SECRETION SYSTEM PROTEIN H"/>
    <property type="match status" value="1"/>
</dbReference>
<proteinExistence type="predicted"/>
<dbReference type="Proteomes" id="UP000003688">
    <property type="component" value="Unassembled WGS sequence"/>
</dbReference>
<dbReference type="Pfam" id="PF07596">
    <property type="entry name" value="SBP_bac_10"/>
    <property type="match status" value="1"/>
</dbReference>
<evidence type="ECO:0000313" key="3">
    <source>
        <dbReference type="EMBL" id="EEF57236.1"/>
    </source>
</evidence>
<dbReference type="InterPro" id="IPR000983">
    <property type="entry name" value="Bac_GSPG_pilin"/>
</dbReference>
<dbReference type="InterPro" id="IPR011453">
    <property type="entry name" value="DUF1559"/>
</dbReference>
<dbReference type="InterPro" id="IPR012902">
    <property type="entry name" value="N_methyl_site"/>
</dbReference>
<keyword evidence="1" id="KW-0488">Methylation</keyword>